<dbReference type="EMBL" id="DS989823">
    <property type="protein sequence ID" value="EFQ99838.1"/>
    <property type="molecule type" value="Genomic_DNA"/>
</dbReference>
<evidence type="ECO:0000256" key="1">
    <source>
        <dbReference type="SAM" id="MobiDB-lite"/>
    </source>
</evidence>
<evidence type="ECO:0000313" key="3">
    <source>
        <dbReference type="Proteomes" id="UP000002669"/>
    </source>
</evidence>
<dbReference type="VEuPathDB" id="FungiDB:MGYG_02850"/>
<dbReference type="AlphaFoldDB" id="E4UPB2"/>
<feature type="compositionally biased region" description="Polar residues" evidence="1">
    <location>
        <begin position="42"/>
        <end position="60"/>
    </location>
</feature>
<sequence>MNKRFAALPLCYADEAVRCSSPSPPPLLTLLPFHVGLQQRQTAAVPTRGQTGRGRTSSSRLPECLPVAIRSPELYSADFHGNGLNVKPPTSKKKFQNGGKF</sequence>
<keyword evidence="3" id="KW-1185">Reference proteome</keyword>
<protein>
    <submittedName>
        <fullName evidence="2">Uncharacterized protein</fullName>
    </submittedName>
</protein>
<name>E4UPB2_ARTGP</name>
<dbReference type="Proteomes" id="UP000002669">
    <property type="component" value="Unassembled WGS sequence"/>
</dbReference>
<dbReference type="HOGENOM" id="CLU_2291019_0_0_1"/>
<organism evidence="3">
    <name type="scientific">Arthroderma gypseum (strain ATCC MYA-4604 / CBS 118893)</name>
    <name type="common">Microsporum gypseum</name>
    <dbReference type="NCBI Taxonomy" id="535722"/>
    <lineage>
        <taxon>Eukaryota</taxon>
        <taxon>Fungi</taxon>
        <taxon>Dikarya</taxon>
        <taxon>Ascomycota</taxon>
        <taxon>Pezizomycotina</taxon>
        <taxon>Eurotiomycetes</taxon>
        <taxon>Eurotiomycetidae</taxon>
        <taxon>Onygenales</taxon>
        <taxon>Arthrodermataceae</taxon>
        <taxon>Nannizzia</taxon>
    </lineage>
</organism>
<accession>E4UPB2</accession>
<reference evidence="3" key="1">
    <citation type="journal article" date="2012" name="MBio">
        <title>Comparative genome analysis of Trichophyton rubrum and related dermatophytes reveals candidate genes involved in infection.</title>
        <authorList>
            <person name="Martinez D.A."/>
            <person name="Oliver B.G."/>
            <person name="Graeser Y."/>
            <person name="Goldberg J.M."/>
            <person name="Li W."/>
            <person name="Martinez-Rossi N.M."/>
            <person name="Monod M."/>
            <person name="Shelest E."/>
            <person name="Barton R.C."/>
            <person name="Birch E."/>
            <person name="Brakhage A.A."/>
            <person name="Chen Z."/>
            <person name="Gurr S.J."/>
            <person name="Heiman D."/>
            <person name="Heitman J."/>
            <person name="Kosti I."/>
            <person name="Rossi A."/>
            <person name="Saif S."/>
            <person name="Samalova M."/>
            <person name="Saunders C.W."/>
            <person name="Shea T."/>
            <person name="Summerbell R.C."/>
            <person name="Xu J."/>
            <person name="Young S."/>
            <person name="Zeng Q."/>
            <person name="Birren B.W."/>
            <person name="Cuomo C.A."/>
            <person name="White T.C."/>
        </authorList>
    </citation>
    <scope>NUCLEOTIDE SEQUENCE [LARGE SCALE GENOMIC DNA]</scope>
    <source>
        <strain evidence="3">ATCC MYA-4604 / CBS 118893</strain>
    </source>
</reference>
<gene>
    <name evidence="2" type="ORF">MGYG_02850</name>
</gene>
<dbReference type="GeneID" id="10030628"/>
<evidence type="ECO:0000313" key="2">
    <source>
        <dbReference type="EMBL" id="EFQ99838.1"/>
    </source>
</evidence>
<feature type="region of interest" description="Disordered" evidence="1">
    <location>
        <begin position="42"/>
        <end position="61"/>
    </location>
</feature>
<feature type="region of interest" description="Disordered" evidence="1">
    <location>
        <begin position="80"/>
        <end position="101"/>
    </location>
</feature>
<dbReference type="InParanoid" id="E4UPB2"/>
<proteinExistence type="predicted"/>
<dbReference type="RefSeq" id="XP_003175321.1">
    <property type="nucleotide sequence ID" value="XM_003175273.1"/>
</dbReference>